<comment type="caution">
    <text evidence="6">The sequence shown here is derived from an EMBL/GenBank/DDBJ whole genome shotgun (WGS) entry which is preliminary data.</text>
</comment>
<dbReference type="InterPro" id="IPR006839">
    <property type="entry name" value="DarP"/>
</dbReference>
<comment type="function">
    <text evidence="5">Member of a network of 50S ribosomal subunit biogenesis factors which assembles along the 30S-50S interface, preventing incorrect 23S rRNA structures from forming. Promotes peptidyl transferase center (PTC) maturation.</text>
</comment>
<dbReference type="RefSeq" id="WP_167181202.1">
    <property type="nucleotide sequence ID" value="NZ_JAAONZ010000001.1"/>
</dbReference>
<dbReference type="Proteomes" id="UP000787472">
    <property type="component" value="Unassembled WGS sequence"/>
</dbReference>
<keyword evidence="7" id="KW-1185">Reference proteome</keyword>
<keyword evidence="3 5" id="KW-0699">rRNA-binding</keyword>
<name>A0A9E5JTN1_9GAMM</name>
<dbReference type="CDD" id="cd16331">
    <property type="entry name" value="YjgA-like"/>
    <property type="match status" value="1"/>
</dbReference>
<evidence type="ECO:0000256" key="2">
    <source>
        <dbReference type="ARBA" id="ARBA00022517"/>
    </source>
</evidence>
<gene>
    <name evidence="5" type="primary">darP</name>
    <name evidence="6" type="ORF">G8770_01985</name>
</gene>
<dbReference type="HAMAP" id="MF_00765">
    <property type="entry name" value="DarP"/>
    <property type="match status" value="1"/>
</dbReference>
<dbReference type="Gene3D" id="1.10.60.30">
    <property type="entry name" value="PSPTO4464-like domains"/>
    <property type="match status" value="2"/>
</dbReference>
<dbReference type="EMBL" id="JAAONZ010000001">
    <property type="protein sequence ID" value="NHO64316.1"/>
    <property type="molecule type" value="Genomic_DNA"/>
</dbReference>
<comment type="similarity">
    <text evidence="5">Belongs to the DarP family.</text>
</comment>
<evidence type="ECO:0000313" key="7">
    <source>
        <dbReference type="Proteomes" id="UP000787472"/>
    </source>
</evidence>
<keyword evidence="4 5" id="KW-0694">RNA-binding</keyword>
<dbReference type="GO" id="GO:0019843">
    <property type="term" value="F:rRNA binding"/>
    <property type="evidence" value="ECO:0007669"/>
    <property type="project" value="UniProtKB-UniRule"/>
</dbReference>
<dbReference type="PIRSF" id="PIRSF016183">
    <property type="entry name" value="UCP016183"/>
    <property type="match status" value="1"/>
</dbReference>
<evidence type="ECO:0000256" key="1">
    <source>
        <dbReference type="ARBA" id="ARBA00022490"/>
    </source>
</evidence>
<keyword evidence="1 5" id="KW-0963">Cytoplasm</keyword>
<accession>A0A9E5JTN1</accession>
<comment type="subcellular location">
    <subcellularLocation>
        <location evidence="5">Cytoplasm</location>
    </subcellularLocation>
    <text evidence="5">Associates with late stage pre-50S ribosomal subunits.</text>
</comment>
<dbReference type="InterPro" id="IPR023153">
    <property type="entry name" value="DarP_sf"/>
</dbReference>
<dbReference type="Pfam" id="PF04751">
    <property type="entry name" value="DarP"/>
    <property type="match status" value="1"/>
</dbReference>
<dbReference type="PANTHER" id="PTHR38101">
    <property type="entry name" value="UPF0307 PROTEIN YJGA"/>
    <property type="match status" value="1"/>
</dbReference>
<dbReference type="SUPFAM" id="SSF158710">
    <property type="entry name" value="PSPTO4464-like"/>
    <property type="match status" value="1"/>
</dbReference>
<dbReference type="AlphaFoldDB" id="A0A9E5JTN1"/>
<organism evidence="6 7">
    <name type="scientific">Pseudomaricurvus hydrocarbonicus</name>
    <dbReference type="NCBI Taxonomy" id="1470433"/>
    <lineage>
        <taxon>Bacteria</taxon>
        <taxon>Pseudomonadati</taxon>
        <taxon>Pseudomonadota</taxon>
        <taxon>Gammaproteobacteria</taxon>
        <taxon>Cellvibrionales</taxon>
        <taxon>Cellvibrionaceae</taxon>
        <taxon>Pseudomaricurvus</taxon>
    </lineage>
</organism>
<reference evidence="6" key="1">
    <citation type="submission" date="2020-03" db="EMBL/GenBank/DDBJ databases">
        <authorList>
            <person name="Guo F."/>
        </authorList>
    </citation>
    <scope>NUCLEOTIDE SEQUENCE</scope>
    <source>
        <strain evidence="6">JCM 30134</strain>
    </source>
</reference>
<dbReference type="GO" id="GO:0005829">
    <property type="term" value="C:cytosol"/>
    <property type="evidence" value="ECO:0007669"/>
    <property type="project" value="TreeGrafter"/>
</dbReference>
<dbReference type="NCBIfam" id="NF003593">
    <property type="entry name" value="PRK05255.1-1"/>
    <property type="match status" value="1"/>
</dbReference>
<keyword evidence="2 5" id="KW-0690">Ribosome biogenesis</keyword>
<evidence type="ECO:0000256" key="4">
    <source>
        <dbReference type="ARBA" id="ARBA00022884"/>
    </source>
</evidence>
<dbReference type="GO" id="GO:1902626">
    <property type="term" value="P:assembly of large subunit precursor of preribosome"/>
    <property type="evidence" value="ECO:0007669"/>
    <property type="project" value="UniProtKB-UniRule"/>
</dbReference>
<dbReference type="GO" id="GO:0043022">
    <property type="term" value="F:ribosome binding"/>
    <property type="evidence" value="ECO:0007669"/>
    <property type="project" value="UniProtKB-UniRule"/>
</dbReference>
<dbReference type="PANTHER" id="PTHR38101:SF1">
    <property type="entry name" value="UPF0307 PROTEIN YJGA"/>
    <property type="match status" value="1"/>
</dbReference>
<evidence type="ECO:0000313" key="6">
    <source>
        <dbReference type="EMBL" id="NHO64316.1"/>
    </source>
</evidence>
<protein>
    <recommendedName>
        <fullName evidence="5">Dual-action ribosomal maturation protein DarP</fullName>
    </recommendedName>
    <alternativeName>
        <fullName evidence="5">Large ribosomal subunit assembly factor DarP</fullName>
    </alternativeName>
</protein>
<evidence type="ECO:0000256" key="5">
    <source>
        <dbReference type="HAMAP-Rule" id="MF_00765"/>
    </source>
</evidence>
<evidence type="ECO:0000256" key="3">
    <source>
        <dbReference type="ARBA" id="ARBA00022730"/>
    </source>
</evidence>
<sequence>MSDFDDFPSRDDDDEFIRSKTDVKKEMAALQELGASIVELSDKHIARIPLEGELADAIHQARGMKHREGRRRQLQFVGKLMRKAENIDEIRDAYQKTMAIGQEHIKVQHKTEQWRDQLLEDGNSALQAFIAEFPLADVQHLRQLIRNTQKEISQQKPPAAARKLFRYLREVIEEA</sequence>
<proteinExistence type="inferred from homology"/>